<evidence type="ECO:0000313" key="2">
    <source>
        <dbReference type="Proteomes" id="UP001056120"/>
    </source>
</evidence>
<gene>
    <name evidence="1" type="ORF">L1987_37763</name>
</gene>
<keyword evidence="2" id="KW-1185">Reference proteome</keyword>
<accession>A0ACB9HI62</accession>
<dbReference type="EMBL" id="CM042029">
    <property type="protein sequence ID" value="KAI3795118.1"/>
    <property type="molecule type" value="Genomic_DNA"/>
</dbReference>
<comment type="caution">
    <text evidence="1">The sequence shown here is derived from an EMBL/GenBank/DDBJ whole genome shotgun (WGS) entry which is preliminary data.</text>
</comment>
<proteinExistence type="predicted"/>
<dbReference type="Proteomes" id="UP001056120">
    <property type="component" value="Linkage Group LG12"/>
</dbReference>
<name>A0ACB9HI62_9ASTR</name>
<sequence length="117" mass="12112">MSCAFSTTVAAGEFVGRILKPSHTMARGHQKRSCSAGSQHGTTEEAVTGGCRTFTAASSTPFSVAGKAGQVSVVMSSPESATATIASRSALNNRPVLITRVPLRPPPPPWLLPSSFL</sequence>
<evidence type="ECO:0000313" key="1">
    <source>
        <dbReference type="EMBL" id="KAI3795118.1"/>
    </source>
</evidence>
<protein>
    <submittedName>
        <fullName evidence="1">Uncharacterized protein</fullName>
    </submittedName>
</protein>
<reference evidence="2" key="1">
    <citation type="journal article" date="2022" name="Mol. Ecol. Resour.">
        <title>The genomes of chicory, endive, great burdock and yacon provide insights into Asteraceae palaeo-polyploidization history and plant inulin production.</title>
        <authorList>
            <person name="Fan W."/>
            <person name="Wang S."/>
            <person name="Wang H."/>
            <person name="Wang A."/>
            <person name="Jiang F."/>
            <person name="Liu H."/>
            <person name="Zhao H."/>
            <person name="Xu D."/>
            <person name="Zhang Y."/>
        </authorList>
    </citation>
    <scope>NUCLEOTIDE SEQUENCE [LARGE SCALE GENOMIC DNA]</scope>
    <source>
        <strain evidence="2">cv. Yunnan</strain>
    </source>
</reference>
<reference evidence="1 2" key="2">
    <citation type="journal article" date="2022" name="Mol. Ecol. Resour.">
        <title>The genomes of chicory, endive, great burdock and yacon provide insights into Asteraceae paleo-polyploidization history and plant inulin production.</title>
        <authorList>
            <person name="Fan W."/>
            <person name="Wang S."/>
            <person name="Wang H."/>
            <person name="Wang A."/>
            <person name="Jiang F."/>
            <person name="Liu H."/>
            <person name="Zhao H."/>
            <person name="Xu D."/>
            <person name="Zhang Y."/>
        </authorList>
    </citation>
    <scope>NUCLEOTIDE SEQUENCE [LARGE SCALE GENOMIC DNA]</scope>
    <source>
        <strain evidence="2">cv. Yunnan</strain>
        <tissue evidence="1">Leaves</tissue>
    </source>
</reference>
<organism evidence="1 2">
    <name type="scientific">Smallanthus sonchifolius</name>
    <dbReference type="NCBI Taxonomy" id="185202"/>
    <lineage>
        <taxon>Eukaryota</taxon>
        <taxon>Viridiplantae</taxon>
        <taxon>Streptophyta</taxon>
        <taxon>Embryophyta</taxon>
        <taxon>Tracheophyta</taxon>
        <taxon>Spermatophyta</taxon>
        <taxon>Magnoliopsida</taxon>
        <taxon>eudicotyledons</taxon>
        <taxon>Gunneridae</taxon>
        <taxon>Pentapetalae</taxon>
        <taxon>asterids</taxon>
        <taxon>campanulids</taxon>
        <taxon>Asterales</taxon>
        <taxon>Asteraceae</taxon>
        <taxon>Asteroideae</taxon>
        <taxon>Heliantheae alliance</taxon>
        <taxon>Millerieae</taxon>
        <taxon>Smallanthus</taxon>
    </lineage>
</organism>